<dbReference type="OrthoDB" id="9810236at2"/>
<dbReference type="PROSITE" id="PS51192">
    <property type="entry name" value="HELICASE_ATP_BIND_1"/>
    <property type="match status" value="1"/>
</dbReference>
<dbReference type="InterPro" id="IPR006483">
    <property type="entry name" value="CRISPR-assoc_Cas3_HD"/>
</dbReference>
<keyword evidence="7" id="KW-0347">Helicase</keyword>
<protein>
    <submittedName>
        <fullName evidence="13">CRISPR-associated protein Cas3</fullName>
    </submittedName>
</protein>
<accession>D3PEQ0</accession>
<evidence type="ECO:0000256" key="5">
    <source>
        <dbReference type="ARBA" id="ARBA00022741"/>
    </source>
</evidence>
<dbReference type="CDD" id="cd17930">
    <property type="entry name" value="DEXHc_cas3"/>
    <property type="match status" value="1"/>
</dbReference>
<dbReference type="Pfam" id="PF22590">
    <property type="entry name" value="Cas3-like_C_2"/>
    <property type="match status" value="1"/>
</dbReference>
<dbReference type="InterPro" id="IPR054712">
    <property type="entry name" value="Cas3-like_dom"/>
</dbReference>
<evidence type="ECO:0000256" key="7">
    <source>
        <dbReference type="ARBA" id="ARBA00022806"/>
    </source>
</evidence>
<dbReference type="EMBL" id="AP011530">
    <property type="protein sequence ID" value="BAI81692.1"/>
    <property type="molecule type" value="Genomic_DNA"/>
</dbReference>
<comment type="similarity">
    <text evidence="2">In the central section; belongs to the CRISPR-associated helicase Cas3 family.</text>
</comment>
<feature type="domain" description="Helicase ATP-binding" evidence="10">
    <location>
        <begin position="285"/>
        <end position="466"/>
    </location>
</feature>
<dbReference type="InterPro" id="IPR050547">
    <property type="entry name" value="DEAD_box_RNA_helicases"/>
</dbReference>
<evidence type="ECO:0000256" key="3">
    <source>
        <dbReference type="ARBA" id="ARBA00022722"/>
    </source>
</evidence>
<dbReference type="Gene3D" id="1.10.3210.30">
    <property type="match status" value="1"/>
</dbReference>
<geneLocation type="plasmid" evidence="13 14">
    <name>megaplasmid pDF308</name>
</geneLocation>
<keyword evidence="14" id="KW-1185">Reference proteome</keyword>
<dbReference type="HOGENOM" id="CLU_010123_1_1_0"/>
<dbReference type="CDD" id="cd09641">
    <property type="entry name" value="Cas3''_I"/>
    <property type="match status" value="1"/>
</dbReference>
<evidence type="ECO:0000313" key="14">
    <source>
        <dbReference type="Proteomes" id="UP000001520"/>
    </source>
</evidence>
<gene>
    <name evidence="13" type="ordered locus">DEFDS_P068</name>
</gene>
<feature type="domain" description="Helicase C-terminal" evidence="11">
    <location>
        <begin position="499"/>
        <end position="661"/>
    </location>
</feature>
<evidence type="ECO:0000259" key="12">
    <source>
        <dbReference type="PROSITE" id="PS51643"/>
    </source>
</evidence>
<dbReference type="GO" id="GO:0003724">
    <property type="term" value="F:RNA helicase activity"/>
    <property type="evidence" value="ECO:0007669"/>
    <property type="project" value="TreeGrafter"/>
</dbReference>
<dbReference type="InterPro" id="IPR001650">
    <property type="entry name" value="Helicase_C-like"/>
</dbReference>
<dbReference type="AlphaFoldDB" id="D3PEQ0"/>
<evidence type="ECO:0000256" key="8">
    <source>
        <dbReference type="ARBA" id="ARBA00022840"/>
    </source>
</evidence>
<dbReference type="Proteomes" id="UP000001520">
    <property type="component" value="Plasmid megaplasmid pDF308"/>
</dbReference>
<reference evidence="13 14" key="1">
    <citation type="journal article" date="2010" name="DNA Res.">
        <title>Bacterial lifestyle in a deep-sea hydrothermal vent chimney revealed by the genome sequence of the thermophilic bacterium Deferribacter desulfuricans SSM1.</title>
        <authorList>
            <person name="Takaki Y."/>
            <person name="Shimamura S."/>
            <person name="Nakagawa S."/>
            <person name="Fukuhara Y."/>
            <person name="Horikawa H."/>
            <person name="Ankai A."/>
            <person name="Harada T."/>
            <person name="Hosoyama A."/>
            <person name="Oguchi A."/>
            <person name="Fukui S."/>
            <person name="Fujita N."/>
            <person name="Takami H."/>
            <person name="Takai K."/>
        </authorList>
    </citation>
    <scope>NUCLEOTIDE SEQUENCE [LARGE SCALE GENOMIC DNA]</scope>
    <source>
        <strain evidence="14">DSM 14783 / JCM 11476 / NBRC 101012 / SSM1</strain>
        <plasmid evidence="14">Plasmid megaplasmid pDF308</plasmid>
    </source>
</reference>
<comment type="similarity">
    <text evidence="1">In the N-terminal section; belongs to the CRISPR-associated nuclease Cas3-HD family.</text>
</comment>
<keyword evidence="3" id="KW-0540">Nuclease</keyword>
<dbReference type="InterPro" id="IPR014001">
    <property type="entry name" value="Helicase_ATP-bd"/>
</dbReference>
<dbReference type="PANTHER" id="PTHR47963:SF9">
    <property type="entry name" value="CRISPR-ASSOCIATED ENDONUCLEASE_HELICASE CAS3"/>
    <property type="match status" value="1"/>
</dbReference>
<evidence type="ECO:0000259" key="10">
    <source>
        <dbReference type="PROSITE" id="PS51192"/>
    </source>
</evidence>
<dbReference type="SUPFAM" id="SSF52540">
    <property type="entry name" value="P-loop containing nucleoside triphosphate hydrolases"/>
    <property type="match status" value="1"/>
</dbReference>
<dbReference type="InterPro" id="IPR011545">
    <property type="entry name" value="DEAD/DEAH_box_helicase_dom"/>
</dbReference>
<keyword evidence="6" id="KW-0378">Hydrolase</keyword>
<dbReference type="GO" id="GO:0003723">
    <property type="term" value="F:RNA binding"/>
    <property type="evidence" value="ECO:0007669"/>
    <property type="project" value="TreeGrafter"/>
</dbReference>
<dbReference type="GO" id="GO:0016787">
    <property type="term" value="F:hydrolase activity"/>
    <property type="evidence" value="ECO:0007669"/>
    <property type="project" value="UniProtKB-KW"/>
</dbReference>
<sequence>MATKSGLLSHPDKQLEDHISNVIKLVNNFYDNTKLNDNILKNILTIISFAHDVGKATTAFQEYIKGNSELKNKPETTHSLFGACISLYLTDRYLKSINQNNDFLLFLSFVIPRLHHSNLVDVYQITLLDENQIELLTTQLNLLKINQDQFYQFIENTKINNKDLIKFNLNEINFNNIILLIRQINKFIKNIRTTVNGLNKTNILLKSRINSKPINIDYYIIVSLLYSILIDADKSDAGIKADKNILFKRDNLSSEIIDNFINTLKFKKTDIVKLRQQAFQEITTKDIDINNKIYTLTLPTGLGKTLLSFKLALKLSNKIKEEKNVIPKIIYCLPFLSVIEQNYNVIKSVLETNNIKVDNSILIKHHYLTDMTYTYQNDEFEYDTSKLLIEGWNGQIITTTFLQFFYSLIGNKNKMLRKFHKLTNSIVILDEIQSIPQKYWLLLKEVLNKMAEKFNFYVILTTATQPMIFDKKQYIELASNNYFDKLDRYVVNINKDLKTVDEFYYSLNIEKNKTYLFIMNTVNSAKRLYELLKKEYKNDILFLSTHITPKERLKRIQQIKNNDKRIVVSTQLVEAGVDIDFDVVYRDFAPLDSLIQSAGRCNRNGEKTTGIFNILKLYNENHQGRLYGSYIYDTLLLTATEQILDKEFFTEPEFIQLTNKYFQKVNEIKSNSDSLELLKILSELKFTYEKDNNKITSVEDFKLINNNYPRIDVFIQLDDTAVTIWKEYIKISNIKDYLERKRLFNNIKKDFFEYIISVPIKDNMNIPPIENNFYYVPIDNLDDYYDYETGFKTDSNLYIAL</sequence>
<dbReference type="Pfam" id="PF00270">
    <property type="entry name" value="DEAD"/>
    <property type="match status" value="1"/>
</dbReference>
<organism evidence="13 14">
    <name type="scientific">Deferribacter desulfuricans (strain DSM 14783 / JCM 11476 / NBRC 101012 / SSM1)</name>
    <dbReference type="NCBI Taxonomy" id="639282"/>
    <lineage>
        <taxon>Bacteria</taxon>
        <taxon>Pseudomonadati</taxon>
        <taxon>Deferribacterota</taxon>
        <taxon>Deferribacteres</taxon>
        <taxon>Deferribacterales</taxon>
        <taxon>Deferribacteraceae</taxon>
        <taxon>Deferribacter</taxon>
    </lineage>
</organism>
<evidence type="ECO:0000259" key="11">
    <source>
        <dbReference type="PROSITE" id="PS51194"/>
    </source>
</evidence>
<name>D3PEQ0_DEFDS</name>
<keyword evidence="8" id="KW-0067">ATP-binding</keyword>
<dbReference type="SMART" id="SM00487">
    <property type="entry name" value="DEXDc"/>
    <property type="match status" value="1"/>
</dbReference>
<evidence type="ECO:0000256" key="9">
    <source>
        <dbReference type="ARBA" id="ARBA00023118"/>
    </source>
</evidence>
<keyword evidence="4" id="KW-0479">Metal-binding</keyword>
<proteinExistence type="inferred from homology"/>
<keyword evidence="13" id="KW-0614">Plasmid</keyword>
<evidence type="ECO:0000256" key="4">
    <source>
        <dbReference type="ARBA" id="ARBA00022723"/>
    </source>
</evidence>
<dbReference type="GO" id="GO:0004518">
    <property type="term" value="F:nuclease activity"/>
    <property type="evidence" value="ECO:0007669"/>
    <property type="project" value="UniProtKB-KW"/>
</dbReference>
<keyword evidence="5" id="KW-0547">Nucleotide-binding</keyword>
<dbReference type="KEGG" id="ddf:DEFDS_P068"/>
<evidence type="ECO:0000313" key="13">
    <source>
        <dbReference type="EMBL" id="BAI81692.1"/>
    </source>
</evidence>
<dbReference type="GO" id="GO:0005524">
    <property type="term" value="F:ATP binding"/>
    <property type="evidence" value="ECO:0007669"/>
    <property type="project" value="UniProtKB-KW"/>
</dbReference>
<dbReference type="InterPro" id="IPR038257">
    <property type="entry name" value="CRISPR-assoc_Cas3_HD_sf"/>
</dbReference>
<dbReference type="InterPro" id="IPR006474">
    <property type="entry name" value="Helicase_Cas3_CRISPR-ass_core"/>
</dbReference>
<dbReference type="PROSITE" id="PS51194">
    <property type="entry name" value="HELICASE_CTER"/>
    <property type="match status" value="1"/>
</dbReference>
<dbReference type="PROSITE" id="PS51643">
    <property type="entry name" value="HD_CAS3"/>
    <property type="match status" value="1"/>
</dbReference>
<dbReference type="NCBIfam" id="TIGR01596">
    <property type="entry name" value="cas3_HD"/>
    <property type="match status" value="1"/>
</dbReference>
<dbReference type="GO" id="GO:0051607">
    <property type="term" value="P:defense response to virus"/>
    <property type="evidence" value="ECO:0007669"/>
    <property type="project" value="UniProtKB-KW"/>
</dbReference>
<dbReference type="InterPro" id="IPR027417">
    <property type="entry name" value="P-loop_NTPase"/>
</dbReference>
<keyword evidence="9" id="KW-0051">Antiviral defense</keyword>
<evidence type="ECO:0000256" key="1">
    <source>
        <dbReference type="ARBA" id="ARBA00006847"/>
    </source>
</evidence>
<evidence type="ECO:0000256" key="6">
    <source>
        <dbReference type="ARBA" id="ARBA00022801"/>
    </source>
</evidence>
<evidence type="ECO:0000256" key="2">
    <source>
        <dbReference type="ARBA" id="ARBA00009046"/>
    </source>
</evidence>
<dbReference type="NCBIfam" id="TIGR01587">
    <property type="entry name" value="cas3_core"/>
    <property type="match status" value="1"/>
</dbReference>
<dbReference type="eggNOG" id="COG1203">
    <property type="taxonomic scope" value="Bacteria"/>
</dbReference>
<dbReference type="GO" id="GO:0046872">
    <property type="term" value="F:metal ion binding"/>
    <property type="evidence" value="ECO:0007669"/>
    <property type="project" value="UniProtKB-KW"/>
</dbReference>
<feature type="domain" description="HD Cas3-type" evidence="12">
    <location>
        <begin position="8"/>
        <end position="235"/>
    </location>
</feature>
<dbReference type="Gene3D" id="3.40.50.300">
    <property type="entry name" value="P-loop containing nucleotide triphosphate hydrolases"/>
    <property type="match status" value="2"/>
</dbReference>
<dbReference type="RefSeq" id="WP_013008929.1">
    <property type="nucleotide sequence ID" value="NC_013940.1"/>
</dbReference>
<dbReference type="PANTHER" id="PTHR47963">
    <property type="entry name" value="DEAD-BOX ATP-DEPENDENT RNA HELICASE 47, MITOCHONDRIAL"/>
    <property type="match status" value="1"/>
</dbReference>
<dbReference type="SMART" id="SM00490">
    <property type="entry name" value="HELICc"/>
    <property type="match status" value="1"/>
</dbReference>